<dbReference type="GO" id="GO:0005681">
    <property type="term" value="C:spliceosomal complex"/>
    <property type="evidence" value="ECO:0007669"/>
    <property type="project" value="TreeGrafter"/>
</dbReference>
<feature type="compositionally biased region" description="Basic residues" evidence="2">
    <location>
        <begin position="690"/>
        <end position="699"/>
    </location>
</feature>
<feature type="compositionally biased region" description="Basic and acidic residues" evidence="2">
    <location>
        <begin position="565"/>
        <end position="585"/>
    </location>
</feature>
<dbReference type="GO" id="GO:0003723">
    <property type="term" value="F:RNA binding"/>
    <property type="evidence" value="ECO:0007669"/>
    <property type="project" value="TreeGrafter"/>
</dbReference>
<comment type="caution">
    <text evidence="4">The sequence shown here is derived from an EMBL/GenBank/DDBJ whole genome shotgun (WGS) entry which is preliminary data.</text>
</comment>
<feature type="domain" description="PWI" evidence="3">
    <location>
        <begin position="27"/>
        <end position="125"/>
    </location>
</feature>
<feature type="compositionally biased region" description="Low complexity" evidence="2">
    <location>
        <begin position="441"/>
        <end position="452"/>
    </location>
</feature>
<feature type="compositionally biased region" description="Acidic residues" evidence="2">
    <location>
        <begin position="780"/>
        <end position="789"/>
    </location>
</feature>
<feature type="compositionally biased region" description="Basic and acidic residues" evidence="2">
    <location>
        <begin position="520"/>
        <end position="532"/>
    </location>
</feature>
<dbReference type="Proteomes" id="UP001371456">
    <property type="component" value="Unassembled WGS sequence"/>
</dbReference>
<dbReference type="GO" id="GO:0048024">
    <property type="term" value="P:regulation of mRNA splicing, via spliceosome"/>
    <property type="evidence" value="ECO:0007669"/>
    <property type="project" value="TreeGrafter"/>
</dbReference>
<feature type="compositionally biased region" description="Basic residues" evidence="2">
    <location>
        <begin position="809"/>
        <end position="831"/>
    </location>
</feature>
<dbReference type="Pfam" id="PF01480">
    <property type="entry name" value="PWI"/>
    <property type="match status" value="1"/>
</dbReference>
<feature type="compositionally biased region" description="Basic and acidic residues" evidence="2">
    <location>
        <begin position="142"/>
        <end position="165"/>
    </location>
</feature>
<evidence type="ECO:0000259" key="3">
    <source>
        <dbReference type="PROSITE" id="PS51025"/>
    </source>
</evidence>
<dbReference type="InterPro" id="IPR052225">
    <property type="entry name" value="Ser/Arg_repetitive_matrix"/>
</dbReference>
<reference evidence="4 5" key="1">
    <citation type="submission" date="2024-02" db="EMBL/GenBank/DDBJ databases">
        <title>de novo genome assembly of Solanum bulbocastanum strain 11H21.</title>
        <authorList>
            <person name="Hosaka A.J."/>
        </authorList>
    </citation>
    <scope>NUCLEOTIDE SEQUENCE [LARGE SCALE GENOMIC DNA]</scope>
    <source>
        <tissue evidence="4">Young leaves</tissue>
    </source>
</reference>
<dbReference type="Gene3D" id="1.20.1390.10">
    <property type="entry name" value="PWI domain"/>
    <property type="match status" value="1"/>
</dbReference>
<evidence type="ECO:0000313" key="5">
    <source>
        <dbReference type="Proteomes" id="UP001371456"/>
    </source>
</evidence>
<evidence type="ECO:0000256" key="2">
    <source>
        <dbReference type="SAM" id="MobiDB-lite"/>
    </source>
</evidence>
<dbReference type="SUPFAM" id="SSF101233">
    <property type="entry name" value="PWI domain"/>
    <property type="match status" value="1"/>
</dbReference>
<feature type="compositionally biased region" description="Basic residues" evidence="2">
    <location>
        <begin position="761"/>
        <end position="774"/>
    </location>
</feature>
<keyword evidence="1" id="KW-0507">mRNA processing</keyword>
<dbReference type="GO" id="GO:0006397">
    <property type="term" value="P:mRNA processing"/>
    <property type="evidence" value="ECO:0007669"/>
    <property type="project" value="UniProtKB-KW"/>
</dbReference>
<feature type="compositionally biased region" description="Basic and acidic residues" evidence="2">
    <location>
        <begin position="593"/>
        <end position="624"/>
    </location>
</feature>
<feature type="compositionally biased region" description="Basic and acidic residues" evidence="2">
    <location>
        <begin position="189"/>
        <end position="200"/>
    </location>
</feature>
<feature type="compositionally biased region" description="Basic residues" evidence="2">
    <location>
        <begin position="366"/>
        <end position="391"/>
    </location>
</feature>
<feature type="compositionally biased region" description="Basic residues" evidence="2">
    <location>
        <begin position="275"/>
        <end position="350"/>
    </location>
</feature>
<feature type="region of interest" description="Disordered" evidence="2">
    <location>
        <begin position="363"/>
        <end position="874"/>
    </location>
</feature>
<accession>A0AAN8T5H6</accession>
<dbReference type="SMART" id="SM00311">
    <property type="entry name" value="PWI"/>
    <property type="match status" value="1"/>
</dbReference>
<feature type="compositionally biased region" description="Low complexity" evidence="2">
    <location>
        <begin position="226"/>
        <end position="236"/>
    </location>
</feature>
<dbReference type="InterPro" id="IPR036483">
    <property type="entry name" value="PWI_dom_sf"/>
</dbReference>
<feature type="compositionally biased region" description="Basic and acidic residues" evidence="2">
    <location>
        <begin position="700"/>
        <end position="732"/>
    </location>
</feature>
<dbReference type="AlphaFoldDB" id="A0AAN8T5H6"/>
<protein>
    <recommendedName>
        <fullName evidence="3">PWI domain-containing protein</fullName>
    </recommendedName>
</protein>
<evidence type="ECO:0000256" key="1">
    <source>
        <dbReference type="ARBA" id="ARBA00022664"/>
    </source>
</evidence>
<gene>
    <name evidence="4" type="ORF">RDI58_022278</name>
</gene>
<feature type="compositionally biased region" description="Basic and acidic residues" evidence="2">
    <location>
        <begin position="636"/>
        <end position="687"/>
    </location>
</feature>
<feature type="compositionally biased region" description="Low complexity" evidence="2">
    <location>
        <begin position="537"/>
        <end position="548"/>
    </location>
</feature>
<keyword evidence="5" id="KW-1185">Reference proteome</keyword>
<name>A0AAN8T5H6_SOLBU</name>
<dbReference type="PANTHER" id="PTHR23148:SF0">
    <property type="entry name" value="SERINE_ARGININE REPETITIVE MATRIX PROTEIN 1"/>
    <property type="match status" value="1"/>
</dbReference>
<dbReference type="InterPro" id="IPR002483">
    <property type="entry name" value="PWI_dom"/>
</dbReference>
<feature type="compositionally biased region" description="Basic and acidic residues" evidence="2">
    <location>
        <begin position="497"/>
        <end position="510"/>
    </location>
</feature>
<organism evidence="4 5">
    <name type="scientific">Solanum bulbocastanum</name>
    <name type="common">Wild potato</name>
    <dbReference type="NCBI Taxonomy" id="147425"/>
    <lineage>
        <taxon>Eukaryota</taxon>
        <taxon>Viridiplantae</taxon>
        <taxon>Streptophyta</taxon>
        <taxon>Embryophyta</taxon>
        <taxon>Tracheophyta</taxon>
        <taxon>Spermatophyta</taxon>
        <taxon>Magnoliopsida</taxon>
        <taxon>eudicotyledons</taxon>
        <taxon>Gunneridae</taxon>
        <taxon>Pentapetalae</taxon>
        <taxon>asterids</taxon>
        <taxon>lamiids</taxon>
        <taxon>Solanales</taxon>
        <taxon>Solanaceae</taxon>
        <taxon>Solanoideae</taxon>
        <taxon>Solaneae</taxon>
        <taxon>Solanum</taxon>
    </lineage>
</organism>
<feature type="compositionally biased region" description="Basic and acidic residues" evidence="2">
    <location>
        <begin position="842"/>
        <end position="874"/>
    </location>
</feature>
<feature type="region of interest" description="Disordered" evidence="2">
    <location>
        <begin position="142"/>
        <end position="351"/>
    </location>
</feature>
<evidence type="ECO:0000313" key="4">
    <source>
        <dbReference type="EMBL" id="KAK6780094.1"/>
    </source>
</evidence>
<dbReference type="PANTHER" id="PTHR23148">
    <property type="entry name" value="SERINE/ARGININE REGULATED NUCLEAR MATRIX PROTEIN"/>
    <property type="match status" value="1"/>
</dbReference>
<sequence length="897" mass="104563">MSGGFFRGTSAEQDTRFSNKQAKLLKSQKFAPELEHLVDMTKVKMDVMKPWIAKRVTELIGFEDEVLINFIYSLLERKVANGKELQISLTGFMERNTGKFMKELWALLLSAQNNASGVPQQFLEAKEEEMRNKKAEMDRIANEIQKKKERENRELDQEKRKKMDDYGSNLRQKNASWEPTPKQQLQVRLMDDLDPVERNGSRVRNRVSKSPRSADHSLSPRKSRSISKSFSNSRSYSGERHRSRSTSGSPEERRHCSVSSERAYRSAPKCSVSPCKKHSPRQSHSPPRHRRRSTSRVHRRSPSPARYRRHSPFRRRSRSPLRRRSRSPLRRRSRSPLRRRPSSPLRHRSRSPIWRSRSPIWCRSRSPSRRSPVRYRSRSPVKRRSPLRRRTPSPMQRRSPSPVSRGYHRSPLSPRQSSPFLVQRKPSISGRKRSLTPARRSLSSLESLSPSPIYCRSPSPIRKRISKNERSPVQSPRGRIRSREKYSSVRYASPVKTEAHKGSRSLERRRPTTSGSPQKRIYDCKDSREKELPLPPQLSRSPSVPESSRLSRSDSESPPTKRGRSPSEDRGPRSTSNRREIKTSDFDSLSPSKLREQKVSSDMFEKIADQKEMNHSREAFEHKPRSSRKIPTTPDPYKDLGKGFVEKEFSDIHSRSDRLESRKRNEAIKSEKFSGTMEHTKELDKQKSPSAHRHSHSVKRLKESYDGESVKADKENLSHTNDTKGKELHVESKAPLTSSKKVEQNDISSNEGSGFEESEKRRAKIKDKRKHKKSDRYESTLDDSSDSDVEDRKEAKKRRKEERRLKKEEKRRRREERRRRKEERRSQKLKSKSANAISLPSDTERNPDNRASDDEHLRKEGQHGREIEESESLQKRLEIELREKALESLRAKKGVSH</sequence>
<proteinExistence type="predicted"/>
<dbReference type="PROSITE" id="PS51025">
    <property type="entry name" value="PWI"/>
    <property type="match status" value="1"/>
</dbReference>
<feature type="compositionally biased region" description="Polar residues" evidence="2">
    <location>
        <begin position="832"/>
        <end position="841"/>
    </location>
</feature>
<feature type="compositionally biased region" description="Polar residues" evidence="2">
    <location>
        <begin position="169"/>
        <end position="186"/>
    </location>
</feature>
<dbReference type="EMBL" id="JBANQN010000009">
    <property type="protein sequence ID" value="KAK6780094.1"/>
    <property type="molecule type" value="Genomic_DNA"/>
</dbReference>